<dbReference type="Proteomes" id="UP000605805">
    <property type="component" value="Unassembled WGS sequence"/>
</dbReference>
<accession>A0A832YYK0</accession>
<evidence type="ECO:0000313" key="1">
    <source>
        <dbReference type="EMBL" id="HIP57296.1"/>
    </source>
</evidence>
<sequence length="97" mass="11633">MQREDLISYLERLVLVRFTESERKRIMEEINKILDFFKSLDEIKELDNYEPLFHVHDIEGPTREDEPSHEVELQRSDVMLNAVLEKGYVKAPRTIEE</sequence>
<reference evidence="1" key="1">
    <citation type="journal article" date="2020" name="ISME J.">
        <title>Gammaproteobacteria mediating utilization of methyl-, sulfur- and petroleum organic compounds in deep ocean hydrothermal plumes.</title>
        <authorList>
            <person name="Zhou Z."/>
            <person name="Liu Y."/>
            <person name="Pan J."/>
            <person name="Cron B.R."/>
            <person name="Toner B.M."/>
            <person name="Anantharaman K."/>
            <person name="Breier J.A."/>
            <person name="Dick G.J."/>
            <person name="Li M."/>
        </authorList>
    </citation>
    <scope>NUCLEOTIDE SEQUENCE</scope>
    <source>
        <strain evidence="1">SZUA-1435</strain>
    </source>
</reference>
<protein>
    <submittedName>
        <fullName evidence="1">Asp-tRNA(Asn)/Glu-tRNA(Gln) amidotransferase subunit GatC</fullName>
    </submittedName>
</protein>
<dbReference type="GO" id="GO:0016740">
    <property type="term" value="F:transferase activity"/>
    <property type="evidence" value="ECO:0007669"/>
    <property type="project" value="UniProtKB-KW"/>
</dbReference>
<proteinExistence type="predicted"/>
<dbReference type="Pfam" id="PF02686">
    <property type="entry name" value="GatC"/>
    <property type="match status" value="1"/>
</dbReference>
<dbReference type="AlphaFoldDB" id="A0A832YYK0"/>
<keyword evidence="1" id="KW-0808">Transferase</keyword>
<organism evidence="1 2">
    <name type="scientific">Ignisphaera aggregans</name>
    <dbReference type="NCBI Taxonomy" id="334771"/>
    <lineage>
        <taxon>Archaea</taxon>
        <taxon>Thermoproteota</taxon>
        <taxon>Thermoprotei</taxon>
        <taxon>Desulfurococcales</taxon>
        <taxon>Desulfurococcaceae</taxon>
        <taxon>Ignisphaera</taxon>
    </lineage>
</organism>
<dbReference type="Gene3D" id="1.10.20.60">
    <property type="entry name" value="Glu-tRNAGln amidotransferase C subunit, N-terminal domain"/>
    <property type="match status" value="1"/>
</dbReference>
<dbReference type="InterPro" id="IPR003837">
    <property type="entry name" value="GatC"/>
</dbReference>
<comment type="caution">
    <text evidence="1">The sequence shown here is derived from an EMBL/GenBank/DDBJ whole genome shotgun (WGS) entry which is preliminary data.</text>
</comment>
<dbReference type="EMBL" id="DQTV01000081">
    <property type="protein sequence ID" value="HIP57296.1"/>
    <property type="molecule type" value="Genomic_DNA"/>
</dbReference>
<gene>
    <name evidence="1" type="primary">gatC</name>
    <name evidence="1" type="ORF">EYH02_04430</name>
</gene>
<dbReference type="GO" id="GO:0006450">
    <property type="term" value="P:regulation of translational fidelity"/>
    <property type="evidence" value="ECO:0007669"/>
    <property type="project" value="InterPro"/>
</dbReference>
<name>A0A832YYK0_9CREN</name>
<dbReference type="SUPFAM" id="SSF141000">
    <property type="entry name" value="Glu-tRNAGln amidotransferase C subunit"/>
    <property type="match status" value="1"/>
</dbReference>
<dbReference type="NCBIfam" id="TIGR00135">
    <property type="entry name" value="gatC"/>
    <property type="match status" value="1"/>
</dbReference>
<dbReference type="InterPro" id="IPR036113">
    <property type="entry name" value="Asp/Glu-ADT_sf_sub_c"/>
</dbReference>
<evidence type="ECO:0000313" key="2">
    <source>
        <dbReference type="Proteomes" id="UP000605805"/>
    </source>
</evidence>